<accession>S2ZX00</accession>
<gene>
    <name evidence="1" type="ORF">HMPREF1219_01758</name>
</gene>
<dbReference type="Proteomes" id="UP000014408">
    <property type="component" value="Unassembled WGS sequence"/>
</dbReference>
<sequence length="57" mass="6347">MTLHGARPRTYSYYKHIAIQGGPLRGLRDRALVSSTKAVLRTLRGRALVSPSQLSIR</sequence>
<dbReference type="AlphaFoldDB" id="S2ZX00"/>
<keyword evidence="2" id="KW-1185">Reference proteome</keyword>
<protein>
    <submittedName>
        <fullName evidence="1">Uncharacterized protein</fullName>
    </submittedName>
</protein>
<organism evidence="1 2">
    <name type="scientific">Corynebacterium pyruviciproducens ATCC BAA-1742</name>
    <dbReference type="NCBI Taxonomy" id="1125779"/>
    <lineage>
        <taxon>Bacteria</taxon>
        <taxon>Bacillati</taxon>
        <taxon>Actinomycetota</taxon>
        <taxon>Actinomycetes</taxon>
        <taxon>Mycobacteriales</taxon>
        <taxon>Corynebacteriaceae</taxon>
        <taxon>Corynebacterium</taxon>
    </lineage>
</organism>
<proteinExistence type="predicted"/>
<evidence type="ECO:0000313" key="1">
    <source>
        <dbReference type="EMBL" id="EPD68574.1"/>
    </source>
</evidence>
<comment type="caution">
    <text evidence="1">The sequence shown here is derived from an EMBL/GenBank/DDBJ whole genome shotgun (WGS) entry which is preliminary data.</text>
</comment>
<dbReference type="HOGENOM" id="CLU_2989009_0_0_11"/>
<name>S2ZX00_9CORY</name>
<dbReference type="EMBL" id="ATBY01000015">
    <property type="protein sequence ID" value="EPD68574.1"/>
    <property type="molecule type" value="Genomic_DNA"/>
</dbReference>
<evidence type="ECO:0000313" key="2">
    <source>
        <dbReference type="Proteomes" id="UP000014408"/>
    </source>
</evidence>
<reference evidence="1 2" key="1">
    <citation type="submission" date="2013-05" db="EMBL/GenBank/DDBJ databases">
        <title>The Genome Sequence of Corynebacterium pyruviciproducens 1773O (ATCC BAA-1742).</title>
        <authorList>
            <consortium name="The Broad Institute Genomics Platform"/>
            <person name="Earl A."/>
            <person name="Ward D."/>
            <person name="Feldgarden M."/>
            <person name="Gevers D."/>
            <person name="Tong J."/>
            <person name="Walker B."/>
            <person name="Young S."/>
            <person name="Zeng Q."/>
            <person name="Gargeya S."/>
            <person name="Fitzgerald M."/>
            <person name="Haas B."/>
            <person name="Abouelleil A."/>
            <person name="Allen A.W."/>
            <person name="Alvarado L."/>
            <person name="Arachchi H.M."/>
            <person name="Berlin A.M."/>
            <person name="Chapman S.B."/>
            <person name="Gainer-Dewar J."/>
            <person name="Goldberg J."/>
            <person name="Griggs A."/>
            <person name="Gujja S."/>
            <person name="Hansen M."/>
            <person name="Howarth C."/>
            <person name="Imamovic A."/>
            <person name="Ireland A."/>
            <person name="Larimer J."/>
            <person name="McCowan C."/>
            <person name="Murphy C."/>
            <person name="Pearson M."/>
            <person name="Poon T.W."/>
            <person name="Priest M."/>
            <person name="Roberts A."/>
            <person name="Saif S."/>
            <person name="Shea T."/>
            <person name="Sisk P."/>
            <person name="Sykes S."/>
            <person name="Wortman J."/>
            <person name="Nusbaum C."/>
            <person name="Birren B."/>
        </authorList>
    </citation>
    <scope>NUCLEOTIDE SEQUENCE [LARGE SCALE GENOMIC DNA]</scope>
    <source>
        <strain evidence="1 2">ATCC BAA-1742</strain>
    </source>
</reference>